<dbReference type="GO" id="GO:0009507">
    <property type="term" value="C:chloroplast"/>
    <property type="evidence" value="ECO:0007669"/>
    <property type="project" value="UniProtKB-SubCell"/>
</dbReference>
<organism evidence="6">
    <name type="scientific">Ishige okamurae</name>
    <dbReference type="NCBI Taxonomy" id="233772"/>
    <lineage>
        <taxon>Eukaryota</taxon>
        <taxon>Sar</taxon>
        <taxon>Stramenopiles</taxon>
        <taxon>Ochrophyta</taxon>
        <taxon>PX clade</taxon>
        <taxon>Phaeophyceae</taxon>
        <taxon>Ectocarpales</taxon>
        <taxon>Ishigeaceae</taxon>
        <taxon>Ishige</taxon>
    </lineage>
</organism>
<gene>
    <name evidence="5 6" type="primary">rps2</name>
</gene>
<dbReference type="NCBIfam" id="TIGR01011">
    <property type="entry name" value="rpsB_bact"/>
    <property type="match status" value="1"/>
</dbReference>
<dbReference type="FunFam" id="1.10.287.610:FF:000001">
    <property type="entry name" value="30S ribosomal protein S2"/>
    <property type="match status" value="1"/>
</dbReference>
<dbReference type="EMBL" id="MW762687">
    <property type="protein sequence ID" value="QVJ99582.1"/>
    <property type="molecule type" value="Genomic_DNA"/>
</dbReference>
<sequence length="231" mass="26159">MAKIELAQLLEAGVHFGHKAKRWNPKMFPHIYAERNGIHILDLIQTAQLLKVACDFSTKIAKNNKTFLFIGTKRQAAAVIAHASQRCGAFYVNHRWLGGMLTNWTTIKRRIERLKELEVQEKIDDFAAFPKKEAAGLKNELRKLQKHFNGVKEMEELPDVVIIIDQKREITAVKEAQSLNIPIITILDTNCDPSLTTLGIPANDDAVKSIKYIIDTLVDSICLGQQNILKY</sequence>
<dbReference type="InterPro" id="IPR018130">
    <property type="entry name" value="Ribosomal_uS2_CS"/>
</dbReference>
<comment type="similarity">
    <text evidence="1 5">Belongs to the universal ribosomal protein uS2 family.</text>
</comment>
<dbReference type="HAMAP" id="MF_00291_B">
    <property type="entry name" value="Ribosomal_uS2_B"/>
    <property type="match status" value="1"/>
</dbReference>
<name>A0A8E5XRD1_9PHAE</name>
<evidence type="ECO:0000256" key="2">
    <source>
        <dbReference type="ARBA" id="ARBA00022980"/>
    </source>
</evidence>
<dbReference type="PROSITE" id="PS00962">
    <property type="entry name" value="RIBOSOMAL_S2_1"/>
    <property type="match status" value="1"/>
</dbReference>
<accession>A0A8E5XRD1</accession>
<dbReference type="GO" id="GO:0003735">
    <property type="term" value="F:structural constituent of ribosome"/>
    <property type="evidence" value="ECO:0007669"/>
    <property type="project" value="InterPro"/>
</dbReference>
<comment type="subcellular location">
    <subcellularLocation>
        <location evidence="5">Plastid</location>
        <location evidence="5">Chloroplast</location>
    </subcellularLocation>
</comment>
<evidence type="ECO:0000256" key="3">
    <source>
        <dbReference type="ARBA" id="ARBA00023274"/>
    </source>
</evidence>
<keyword evidence="3 5" id="KW-0687">Ribonucleoprotein</keyword>
<reference evidence="6" key="1">
    <citation type="submission" date="2021-03" db="EMBL/GenBank/DDBJ databases">
        <title>The complete chloroplast genome of Ishige okamurae.</title>
        <authorList>
            <person name="Wang X."/>
        </authorList>
    </citation>
    <scope>NUCLEOTIDE SEQUENCE</scope>
</reference>
<keyword evidence="2 5" id="KW-0689">Ribosomal protein</keyword>
<dbReference type="PANTHER" id="PTHR12534">
    <property type="entry name" value="30S RIBOSOMAL PROTEIN S2 PROKARYOTIC AND ORGANELLAR"/>
    <property type="match status" value="1"/>
</dbReference>
<dbReference type="InterPro" id="IPR001865">
    <property type="entry name" value="Ribosomal_uS2"/>
</dbReference>
<proteinExistence type="inferred from homology"/>
<keyword evidence="6" id="KW-0150">Chloroplast</keyword>
<dbReference type="Pfam" id="PF00318">
    <property type="entry name" value="Ribosomal_S2"/>
    <property type="match status" value="1"/>
</dbReference>
<evidence type="ECO:0000256" key="5">
    <source>
        <dbReference type="HAMAP-Rule" id="MF_00291"/>
    </source>
</evidence>
<dbReference type="GO" id="GO:0005763">
    <property type="term" value="C:mitochondrial small ribosomal subunit"/>
    <property type="evidence" value="ECO:0007669"/>
    <property type="project" value="TreeGrafter"/>
</dbReference>
<dbReference type="RefSeq" id="YP_010185238.1">
    <property type="nucleotide sequence ID" value="NC_058314.1"/>
</dbReference>
<evidence type="ECO:0000313" key="6">
    <source>
        <dbReference type="EMBL" id="QVJ99582.1"/>
    </source>
</evidence>
<geneLocation type="chloroplast" evidence="6"/>
<dbReference type="InterPro" id="IPR005706">
    <property type="entry name" value="Ribosomal_uS2_bac/mit/plastid"/>
</dbReference>
<dbReference type="PANTHER" id="PTHR12534:SF0">
    <property type="entry name" value="SMALL RIBOSOMAL SUBUNIT PROTEIN US2M"/>
    <property type="match status" value="1"/>
</dbReference>
<keyword evidence="6" id="KW-0934">Plastid</keyword>
<evidence type="ECO:0000256" key="1">
    <source>
        <dbReference type="ARBA" id="ARBA00006242"/>
    </source>
</evidence>
<evidence type="ECO:0000256" key="4">
    <source>
        <dbReference type="ARBA" id="ARBA00035155"/>
    </source>
</evidence>
<dbReference type="GeneID" id="68216415"/>
<dbReference type="GO" id="GO:0006412">
    <property type="term" value="P:translation"/>
    <property type="evidence" value="ECO:0007669"/>
    <property type="project" value="UniProtKB-UniRule"/>
</dbReference>
<protein>
    <recommendedName>
        <fullName evidence="4 5">Small ribosomal subunit protein uS2c</fullName>
    </recommendedName>
</protein>
<dbReference type="AlphaFoldDB" id="A0A8E5XRD1"/>
<dbReference type="CDD" id="cd01425">
    <property type="entry name" value="RPS2"/>
    <property type="match status" value="1"/>
</dbReference>
<dbReference type="PROSITE" id="PS00963">
    <property type="entry name" value="RIBOSOMAL_S2_2"/>
    <property type="match status" value="1"/>
</dbReference>